<dbReference type="Pfam" id="PF14111">
    <property type="entry name" value="DUF4283"/>
    <property type="match status" value="1"/>
</dbReference>
<feature type="domain" description="CCHC-type" evidence="3">
    <location>
        <begin position="283"/>
        <end position="298"/>
    </location>
</feature>
<evidence type="ECO:0000259" key="5">
    <source>
        <dbReference type="PROSITE" id="PS50879"/>
    </source>
</evidence>
<dbReference type="Gene3D" id="3.30.420.10">
    <property type="entry name" value="Ribonuclease H-like superfamily/Ribonuclease H"/>
    <property type="match status" value="1"/>
</dbReference>
<protein>
    <recommendedName>
        <fullName evidence="7">CCHC-type domain-containing protein</fullName>
    </recommendedName>
</protein>
<feature type="compositionally biased region" description="Basic residues" evidence="2">
    <location>
        <begin position="388"/>
        <end position="400"/>
    </location>
</feature>
<feature type="domain" description="RNase H type-1" evidence="5">
    <location>
        <begin position="1532"/>
        <end position="1662"/>
    </location>
</feature>
<dbReference type="InterPro" id="IPR044730">
    <property type="entry name" value="RNase_H-like_dom_plant"/>
</dbReference>
<dbReference type="PANTHER" id="PTHR31286:SF99">
    <property type="entry name" value="DUF4283 DOMAIN-CONTAINING PROTEIN"/>
    <property type="match status" value="1"/>
</dbReference>
<evidence type="ECO:0000256" key="1">
    <source>
        <dbReference type="PROSITE-ProRule" id="PRU00047"/>
    </source>
</evidence>
<dbReference type="InterPro" id="IPR043502">
    <property type="entry name" value="DNA/RNA_pol_sf"/>
</dbReference>
<feature type="compositionally biased region" description="Basic and acidic residues" evidence="2">
    <location>
        <begin position="1"/>
        <end position="15"/>
    </location>
</feature>
<dbReference type="GO" id="GO:0004523">
    <property type="term" value="F:RNA-DNA hybrid ribonuclease activity"/>
    <property type="evidence" value="ECO:0007669"/>
    <property type="project" value="InterPro"/>
</dbReference>
<evidence type="ECO:0000259" key="4">
    <source>
        <dbReference type="PROSITE" id="PS50878"/>
    </source>
</evidence>
<dbReference type="InterPro" id="IPR036691">
    <property type="entry name" value="Endo/exonu/phosph_ase_sf"/>
</dbReference>
<feature type="compositionally biased region" description="Polar residues" evidence="2">
    <location>
        <begin position="301"/>
        <end position="310"/>
    </location>
</feature>
<sequence length="1696" mass="191306">MSEHFREPYDNEKETFPLFEDEDFVRRSTKKKKDSHPPLGSDDATGFDLIPSDGLRLGISYKESLLGELPGAYEQAFFGTAMDDDGASSDEDSEEPEDGEVIIKIPREMKERIRAPWSTSFIVKVFGRSVGYLFLVNRLKSLWKPTGGMSCIDLGLGFFLVKLDWKDDFEHILKGGPWFIGEHFLSLRPWVPNFRLSVASVNTMVLWIRLPKLPVEYYDKDSLLKIGNGLGPVLRVDFNTASGARGRFARFCVQPDLDKPLVKMICVGHVRHSVIYEGIGLLCFHCGRVGHKLESCPERISQPSPNCETSKQPEEKEGSSEEVNSFGPWMLVTHWKRQGKTAPALFGLNKMEGSDSPVVNDASYVQKKGQSEGYSKDVGKSGSGSTKGRAKVKGSNKGKAKVGNEPHDSAVHDFSYTSKTPFTNSSCPTFNLLLFKWLQMEMAQAWANIAPSVNIRDCLVPPLLEDVAWLQEISPFWNFQFNIPRIARVHSSLRMLSQQSQELRLAQFLEEVLQATLPEWFSERKVLLSPPISLSWIGNRASVALAQTTKCIPLFTLKIKCFEMRGIGALLYQTTLTALKNLIWEVWPEMVWNAMEVTGSLLPTTNPPFMSSHQIGLNVLTWNCRGVLNPCFRRAFHDLLKINNPGILILTETRLGGNRAAKLARTFPFDGFLCTNTIGFAGVKVNGFNSVWLLLTIYASPRSTEKWGGNRLSASHIAEYCDCKNSCNMIDLGFSGPKFTWTNGHPINSLIMERLDRAWANLEWRTLFPEASVSHLTRTHSDHCPILLSLYHVIPCSLPCPFRFENIWFSNPDFPKIVEQAWVDPNSILPYYIELFTSLVKSWNKHGFGNIFQKKSRILARIAGWKEEFWALKSRVGWVVEGDRNTSFFHTSTIVRRKFNKISRIRNSLGEWVEDRTQVMNLIQKGFLDLFSTSHVSSLCGFNPPSHAPSISSSEAICLVTPPSPDEIKASLWSLKPFKAPGPDVPEYLNKTLISLIPKCMGPETLGQFRPISLCNTVYKIVTKTLEARIRPLLSHLISPYQAAFVPSRHGINNVIIAQELIHSMHKKKGKVGQIALKIDLEKAYDRLEWSFIREVLIFFNFPLSLVNLILECISSSSVSILFNGGQLDYFRPFRGIRQGDPLSPYIFILCMEFLSLQIFEASSNGNWKPIKASRNGPTFSHLFFADDLLLFVEASKRCCLAIMDVLADFCDVSGQKINSAKKKMHMVGWDKVCRPKRDGGLGIYATKPRNKALLAKLNWRLHVEREALWAKTFRAKYWPDGPNSTIVPSHRYGSNNWRGIKLGHEVFEKGIRWVVNNGLSVSFWKDKWVGEKPIREIIQGPLTLEEENFMVGHVIEGATHWDLTKLSLVLPSSIVECIRATHLCTLNSMGDQLAWDSSDGEFNLRKAYQLACKPDLLPTQDAQVKWLWQPFSSPRVLFFLWQCYHDSVPVKCTLAHRGINISTQCPRCSCPNESLIHALRDCPDSTYFWNKFIPSFVSNTIYFASEFFFLWGGGGKSKVSTPLQVKWLLPPSGWAKLNTDGSSFGNSGPAGGGGVIRDSLGTWIRGFSRSIGFATSVQAELRALLDGLLMAVELDIQYLEIEMDSLVAIDLILDNKSTNAFLSSMVHDCRSLMDKFVRFSLRHVYREANGCADLLAKSGYDQIADFLSFSTPPTYVLEAVQFDLLVCTRTRLIFC</sequence>
<dbReference type="CDD" id="cd01650">
    <property type="entry name" value="RT_nLTR_like"/>
    <property type="match status" value="1"/>
</dbReference>
<evidence type="ECO:0000313" key="6">
    <source>
        <dbReference type="EMBL" id="SPC87730.1"/>
    </source>
</evidence>
<gene>
    <name evidence="6" type="ORF">FSB_LOCUS15612</name>
</gene>
<dbReference type="PANTHER" id="PTHR31286">
    <property type="entry name" value="GLYCINE-RICH CELL WALL STRUCTURAL PROTEIN 1.8-LIKE"/>
    <property type="match status" value="1"/>
</dbReference>
<dbReference type="GO" id="GO:0003676">
    <property type="term" value="F:nucleic acid binding"/>
    <property type="evidence" value="ECO:0007669"/>
    <property type="project" value="InterPro"/>
</dbReference>
<dbReference type="InterPro" id="IPR000477">
    <property type="entry name" value="RT_dom"/>
</dbReference>
<evidence type="ECO:0000256" key="2">
    <source>
        <dbReference type="SAM" id="MobiDB-lite"/>
    </source>
</evidence>
<feature type="region of interest" description="Disordered" evidence="2">
    <location>
        <begin position="297"/>
        <end position="323"/>
    </location>
</feature>
<dbReference type="PROSITE" id="PS50158">
    <property type="entry name" value="ZF_CCHC"/>
    <property type="match status" value="1"/>
</dbReference>
<dbReference type="InterPro" id="IPR036397">
    <property type="entry name" value="RNaseH_sf"/>
</dbReference>
<dbReference type="InterPro" id="IPR012337">
    <property type="entry name" value="RNaseH-like_sf"/>
</dbReference>
<dbReference type="Pfam" id="PF13456">
    <property type="entry name" value="RVT_3"/>
    <property type="match status" value="1"/>
</dbReference>
<dbReference type="EMBL" id="OIVN01000942">
    <property type="protein sequence ID" value="SPC87730.1"/>
    <property type="molecule type" value="Genomic_DNA"/>
</dbReference>
<dbReference type="Gene3D" id="3.60.10.10">
    <property type="entry name" value="Endonuclease/exonuclease/phosphatase"/>
    <property type="match status" value="1"/>
</dbReference>
<name>A0A2N9FKW2_FAGSY</name>
<reference evidence="6" key="1">
    <citation type="submission" date="2018-02" db="EMBL/GenBank/DDBJ databases">
        <authorList>
            <person name="Cohen D.B."/>
            <person name="Kent A.D."/>
        </authorList>
    </citation>
    <scope>NUCLEOTIDE SEQUENCE</scope>
</reference>
<dbReference type="SUPFAM" id="SSF56672">
    <property type="entry name" value="DNA/RNA polymerases"/>
    <property type="match status" value="1"/>
</dbReference>
<dbReference type="PROSITE" id="PS50878">
    <property type="entry name" value="RT_POL"/>
    <property type="match status" value="1"/>
</dbReference>
<dbReference type="SUPFAM" id="SSF56219">
    <property type="entry name" value="DNase I-like"/>
    <property type="match status" value="1"/>
</dbReference>
<dbReference type="InterPro" id="IPR002156">
    <property type="entry name" value="RNaseH_domain"/>
</dbReference>
<dbReference type="PROSITE" id="PS50879">
    <property type="entry name" value="RNASE_H_1"/>
    <property type="match status" value="1"/>
</dbReference>
<evidence type="ECO:0008006" key="7">
    <source>
        <dbReference type="Google" id="ProtNLM"/>
    </source>
</evidence>
<accession>A0A2N9FKW2</accession>
<keyword evidence="1" id="KW-0862">Zinc</keyword>
<keyword evidence="1" id="KW-0863">Zinc-finger</keyword>
<dbReference type="GO" id="GO:0008270">
    <property type="term" value="F:zinc ion binding"/>
    <property type="evidence" value="ECO:0007669"/>
    <property type="project" value="UniProtKB-KW"/>
</dbReference>
<organism evidence="6">
    <name type="scientific">Fagus sylvatica</name>
    <name type="common">Beechnut</name>
    <dbReference type="NCBI Taxonomy" id="28930"/>
    <lineage>
        <taxon>Eukaryota</taxon>
        <taxon>Viridiplantae</taxon>
        <taxon>Streptophyta</taxon>
        <taxon>Embryophyta</taxon>
        <taxon>Tracheophyta</taxon>
        <taxon>Spermatophyta</taxon>
        <taxon>Magnoliopsida</taxon>
        <taxon>eudicotyledons</taxon>
        <taxon>Gunneridae</taxon>
        <taxon>Pentapetalae</taxon>
        <taxon>rosids</taxon>
        <taxon>fabids</taxon>
        <taxon>Fagales</taxon>
        <taxon>Fagaceae</taxon>
        <taxon>Fagus</taxon>
    </lineage>
</organism>
<dbReference type="Pfam" id="PF13966">
    <property type="entry name" value="zf-RVT"/>
    <property type="match status" value="1"/>
</dbReference>
<dbReference type="InterPro" id="IPR026960">
    <property type="entry name" value="RVT-Znf"/>
</dbReference>
<keyword evidence="1" id="KW-0479">Metal-binding</keyword>
<dbReference type="Pfam" id="PF00078">
    <property type="entry name" value="RVT_1"/>
    <property type="match status" value="1"/>
</dbReference>
<dbReference type="InterPro" id="IPR001878">
    <property type="entry name" value="Znf_CCHC"/>
</dbReference>
<dbReference type="SUPFAM" id="SSF53098">
    <property type="entry name" value="Ribonuclease H-like"/>
    <property type="match status" value="1"/>
</dbReference>
<feature type="region of interest" description="Disordered" evidence="2">
    <location>
        <begin position="370"/>
        <end position="406"/>
    </location>
</feature>
<dbReference type="InterPro" id="IPR025558">
    <property type="entry name" value="DUF4283"/>
</dbReference>
<feature type="region of interest" description="Disordered" evidence="2">
    <location>
        <begin position="1"/>
        <end position="49"/>
    </location>
</feature>
<proteinExistence type="predicted"/>
<dbReference type="InterPro" id="IPR040256">
    <property type="entry name" value="At4g02000-like"/>
</dbReference>
<evidence type="ECO:0000259" key="3">
    <source>
        <dbReference type="PROSITE" id="PS50158"/>
    </source>
</evidence>
<feature type="domain" description="Reverse transcriptase" evidence="4">
    <location>
        <begin position="978"/>
        <end position="1246"/>
    </location>
</feature>
<dbReference type="CDD" id="cd06222">
    <property type="entry name" value="RNase_H_like"/>
    <property type="match status" value="1"/>
</dbReference>